<dbReference type="EMBL" id="CADCUA010000185">
    <property type="protein sequence ID" value="CAA9310026.1"/>
    <property type="molecule type" value="Genomic_DNA"/>
</dbReference>
<feature type="compositionally biased region" description="Basic residues" evidence="1">
    <location>
        <begin position="77"/>
        <end position="88"/>
    </location>
</feature>
<protein>
    <submittedName>
        <fullName evidence="2">ABC transporter, ATP-binding protein (Cluster 2, ribose/xylose/arabinose/galactose) / ABC transporter, ATP-binding protein (Cluster 2, ribose/xylose/arabinose/galactose)</fullName>
    </submittedName>
</protein>
<reference evidence="2" key="1">
    <citation type="submission" date="2020-02" db="EMBL/GenBank/DDBJ databases">
        <authorList>
            <person name="Meier V. D."/>
        </authorList>
    </citation>
    <scope>NUCLEOTIDE SEQUENCE</scope>
    <source>
        <strain evidence="2">AVDCRST_MAG71</strain>
    </source>
</reference>
<sequence>ARLDHRGAGPGSDRHPQAIPGREGAVGCGPAPVPRRSPHADGPERRRQVDPHQGPHRRLPARARQHRPRRDDDRAHFHPGRAAARHQHGVPGGEPVPEPVGRGKHLHRTLSAPLRDDRLARHAPPGNRTAGAPADPHRRQQALIKLSARGAADGGDRARPEHFKQGPDPRRAHLQPRRERSPAAVLGAAFAARAGHGDPVRHPFPRPDLCHFRPHHRH</sequence>
<feature type="compositionally biased region" description="Basic and acidic residues" evidence="1">
    <location>
        <begin position="1"/>
        <end position="16"/>
    </location>
</feature>
<dbReference type="GO" id="GO:0005524">
    <property type="term" value="F:ATP binding"/>
    <property type="evidence" value="ECO:0007669"/>
    <property type="project" value="UniProtKB-KW"/>
</dbReference>
<feature type="compositionally biased region" description="Low complexity" evidence="1">
    <location>
        <begin position="183"/>
        <end position="194"/>
    </location>
</feature>
<feature type="non-terminal residue" evidence="2">
    <location>
        <position position="1"/>
    </location>
</feature>
<proteinExistence type="predicted"/>
<name>A0A6J4KME9_9GAMM</name>
<evidence type="ECO:0000313" key="2">
    <source>
        <dbReference type="EMBL" id="CAA9310026.1"/>
    </source>
</evidence>
<gene>
    <name evidence="2" type="ORF">AVDCRST_MAG71-615</name>
</gene>
<feature type="compositionally biased region" description="Basic residues" evidence="1">
    <location>
        <begin position="54"/>
        <end position="68"/>
    </location>
</feature>
<evidence type="ECO:0000256" key="1">
    <source>
        <dbReference type="SAM" id="MobiDB-lite"/>
    </source>
</evidence>
<feature type="region of interest" description="Disordered" evidence="1">
    <location>
        <begin position="1"/>
        <end position="218"/>
    </location>
</feature>
<dbReference type="AlphaFoldDB" id="A0A6J4KME9"/>
<feature type="compositionally biased region" description="Basic and acidic residues" evidence="1">
    <location>
        <begin position="38"/>
        <end position="50"/>
    </location>
</feature>
<keyword evidence="2" id="KW-0067">ATP-binding</keyword>
<accession>A0A6J4KME9</accession>
<keyword evidence="2" id="KW-0547">Nucleotide-binding</keyword>
<feature type="non-terminal residue" evidence="2">
    <location>
        <position position="218"/>
    </location>
</feature>
<organism evidence="2">
    <name type="scientific">uncultured Lysobacter sp</name>
    <dbReference type="NCBI Taxonomy" id="271060"/>
    <lineage>
        <taxon>Bacteria</taxon>
        <taxon>Pseudomonadati</taxon>
        <taxon>Pseudomonadota</taxon>
        <taxon>Gammaproteobacteria</taxon>
        <taxon>Lysobacterales</taxon>
        <taxon>Lysobacteraceae</taxon>
        <taxon>Lysobacter</taxon>
        <taxon>environmental samples</taxon>
    </lineage>
</organism>
<feature type="compositionally biased region" description="Basic and acidic residues" evidence="1">
    <location>
        <begin position="154"/>
        <end position="181"/>
    </location>
</feature>